<evidence type="ECO:0000259" key="3">
    <source>
        <dbReference type="PROSITE" id="PS01179"/>
    </source>
</evidence>
<feature type="compositionally biased region" description="Low complexity" evidence="2">
    <location>
        <begin position="434"/>
        <end position="448"/>
    </location>
</feature>
<dbReference type="InterPro" id="IPR011993">
    <property type="entry name" value="PH-like_dom_sf"/>
</dbReference>
<evidence type="ECO:0000313" key="4">
    <source>
        <dbReference type="Proteomes" id="UP000492821"/>
    </source>
</evidence>
<dbReference type="SUPFAM" id="SSF50729">
    <property type="entry name" value="PH domain-like"/>
    <property type="match status" value="1"/>
</dbReference>
<dbReference type="GO" id="GO:0050998">
    <property type="term" value="F:nitric-oxide synthase binding"/>
    <property type="evidence" value="ECO:0007669"/>
    <property type="project" value="TreeGrafter"/>
</dbReference>
<sequence>MIQLPEDCRRKDPLQDVHMRLFRLFPAGPRKRACFTSPPHPLLLLSHHLRLWGLGTAHLRLQTPFDFLRSTGTTYLGLPFLGKNAKDIADDILCRSCSVLEIASAPPSITNSGRYGRGHAVSRSELIGPKAVAWRRRQPFGTFSAAPDAMPSKRRGQYDIIQDDLYDCRIPLHNELAYQHGIHFEAKYIGSMEISRPTSRIEIVAAMRRVRFEFKARSIKKRPVDIVVSVEGVKVVLQRKKKQQKEQSWDESRLLVMSHPIYRIFYVSHDSQDLQIFSYIARDGASNTFKCNVFKCSKKSQAMRVVRTIGQAFEVCHKLAQEQMQERPSDETASATTIGGGGGSGGVIATTSAASDAQQASGGGSNNNSSTNLRAKVSAISNEEVDPTILEAMVEERLQEMNQDSESPPLQMSQLSSKRHSIMLPRKSSEVSSQATTADQANQQQQQQFNPAIPQQFGQPQPQGMQQGQFASNTLPHSSTWNAPQANVMQQQPFGQFSGAPSLDSVNQGGQGMPSGPQSMGFSSTFYPMAAGLLPGSVSMPYGLGSPMMVSPYATLQLNAQQQAAQAQQLQQSGVSGSEQNLDFAQTMPNIPAALLGRNMDYNQQMLQNQFQQVTQNAQVASCQVQLLRDQLTSETSARLEAQSRTNQLLNTNRELLDQVSALANRLQRLETKLSGEIHATPGSSQVPVTSGTYIFNTNPPAPTHTTSVPSLAHATDNQNPMHYSFHEHNLAPDSRLPGPAPIDPHRPYQMQTLADIRAGSLPPTSEDVGAPMSSPKKRRRPADDSGTRTEPESATEDTTDYSSSDQYERTGMIRPVPSSQSQQSFFENPAISHYNAFMNNPQISAAYQAPYPQGPQQGVPLSAPQQQGSQFMPSGHAYPPGLQAQIEAEAAARYQQQQYLAQSQQQGHPQMYGHHPGHPKHGMPSGYVHEQIGPSTSGLKDQRELEDEPQASTSTVMPPPSESPKSRRKDYGGVLKEREFSRMSFNTKLNRDKKDKDKDARDHNQLETLMEQGQEESGQGSSSSPPNRIIRDESPPSPTARRRALMAHMPPEPETVTRQVEPKQQTTTHVSQLNKNWMEVATSAQPASASLATAMYPPTKTAKPLNTRINDLTRKNRLRALSVDMEKTGPILSATALTALHPKRPGNPAATSFPSNASPPTIANTSPQMPQPMNVSNKNYLQQQMTLGQREDPNFLLNNNPGDFYYPAITANPNQNPQQPPRRKITEYEQLGRSQQQRKSLRPGASIEILDAPGSSRNANPMPLYNNNGNGSVSMTGIKAMDPDSVKARTLQAYEAQMLSNPNVLARLTRLPSHMQQPQPQQTQGARDLTGSTGSSSGGELDQSTMTILHMPNGVP</sequence>
<dbReference type="PANTHER" id="PTHR11232">
    <property type="entry name" value="PHOSPHOTYROSINE INTERACTION DOMAIN-CONTAINING FAMILY MEMBER"/>
    <property type="match status" value="1"/>
</dbReference>
<feature type="compositionally biased region" description="Low complexity" evidence="2">
    <location>
        <begin position="1317"/>
        <end position="1340"/>
    </location>
</feature>
<dbReference type="InterPro" id="IPR006020">
    <property type="entry name" value="PTB/PI_dom"/>
</dbReference>
<feature type="domain" description="PID" evidence="3">
    <location>
        <begin position="181"/>
        <end position="318"/>
    </location>
</feature>
<evidence type="ECO:0000313" key="5">
    <source>
        <dbReference type="WBParaSite" id="Pan_g22178.t2"/>
    </source>
</evidence>
<dbReference type="WBParaSite" id="Pan_g22178.t2">
    <property type="protein sequence ID" value="Pan_g22178.t2"/>
    <property type="gene ID" value="Pan_g22178"/>
</dbReference>
<evidence type="ECO:0000256" key="1">
    <source>
        <dbReference type="ARBA" id="ARBA00023054"/>
    </source>
</evidence>
<reference evidence="5" key="2">
    <citation type="submission" date="2020-10" db="UniProtKB">
        <authorList>
            <consortium name="WormBaseParasite"/>
        </authorList>
    </citation>
    <scope>IDENTIFICATION</scope>
</reference>
<dbReference type="FunFam" id="2.30.29.30:FF:000124">
    <property type="entry name" value="carboxyl-terminal PDZ ligand of neuronal nitric oxide synthase protein-like"/>
    <property type="match status" value="1"/>
</dbReference>
<feature type="region of interest" description="Disordered" evidence="2">
    <location>
        <begin position="760"/>
        <end position="807"/>
    </location>
</feature>
<feature type="compositionally biased region" description="Basic and acidic residues" evidence="2">
    <location>
        <begin position="782"/>
        <end position="792"/>
    </location>
</feature>
<dbReference type="CDD" id="cd01270">
    <property type="entry name" value="PTB_CAPON-like"/>
    <property type="match status" value="1"/>
</dbReference>
<feature type="compositionally biased region" description="Low complexity" evidence="2">
    <location>
        <begin position="896"/>
        <end position="907"/>
    </location>
</feature>
<dbReference type="SMART" id="SM00462">
    <property type="entry name" value="PTB"/>
    <property type="match status" value="1"/>
</dbReference>
<dbReference type="InterPro" id="IPR051133">
    <property type="entry name" value="Adapter_Engulfment-Domain"/>
</dbReference>
<dbReference type="Gene3D" id="2.30.29.30">
    <property type="entry name" value="Pleckstrin-homology domain (PH domain)/Phosphotyrosine-binding domain (PTB)"/>
    <property type="match status" value="1"/>
</dbReference>
<feature type="compositionally biased region" description="Basic and acidic residues" evidence="2">
    <location>
        <begin position="970"/>
        <end position="982"/>
    </location>
</feature>
<proteinExistence type="predicted"/>
<dbReference type="PROSITE" id="PS01179">
    <property type="entry name" value="PID"/>
    <property type="match status" value="1"/>
</dbReference>
<feature type="compositionally biased region" description="Low complexity" evidence="2">
    <location>
        <begin position="1012"/>
        <end position="1025"/>
    </location>
</feature>
<dbReference type="Proteomes" id="UP000492821">
    <property type="component" value="Unassembled WGS sequence"/>
</dbReference>
<feature type="compositionally biased region" description="Polar residues" evidence="2">
    <location>
        <begin position="700"/>
        <end position="722"/>
    </location>
</feature>
<feature type="region of interest" description="Disordered" evidence="2">
    <location>
        <begin position="399"/>
        <end position="448"/>
    </location>
</feature>
<evidence type="ECO:0000256" key="2">
    <source>
        <dbReference type="SAM" id="MobiDB-lite"/>
    </source>
</evidence>
<feature type="region of interest" description="Disordered" evidence="2">
    <location>
        <begin position="1049"/>
        <end position="1068"/>
    </location>
</feature>
<keyword evidence="1" id="KW-0175">Coiled coil</keyword>
<feature type="compositionally biased region" description="Polar residues" evidence="2">
    <location>
        <begin position="400"/>
        <end position="416"/>
    </location>
</feature>
<feature type="region of interest" description="Disordered" evidence="2">
    <location>
        <begin position="896"/>
        <end position="1042"/>
    </location>
</feature>
<dbReference type="PANTHER" id="PTHR11232:SF17">
    <property type="entry name" value="CAPON-LIKE PROTEIN"/>
    <property type="match status" value="1"/>
</dbReference>
<organism evidence="4 5">
    <name type="scientific">Panagrellus redivivus</name>
    <name type="common">Microworm</name>
    <dbReference type="NCBI Taxonomy" id="6233"/>
    <lineage>
        <taxon>Eukaryota</taxon>
        <taxon>Metazoa</taxon>
        <taxon>Ecdysozoa</taxon>
        <taxon>Nematoda</taxon>
        <taxon>Chromadorea</taxon>
        <taxon>Rhabditida</taxon>
        <taxon>Tylenchina</taxon>
        <taxon>Panagrolaimomorpha</taxon>
        <taxon>Panagrolaimoidea</taxon>
        <taxon>Panagrolaimidae</taxon>
        <taxon>Panagrellus</taxon>
    </lineage>
</organism>
<protein>
    <submittedName>
        <fullName evidence="5">PID domain-containing protein</fullName>
    </submittedName>
</protein>
<feature type="region of interest" description="Disordered" evidence="2">
    <location>
        <begin position="700"/>
        <end position="747"/>
    </location>
</feature>
<keyword evidence="4" id="KW-1185">Reference proteome</keyword>
<reference evidence="4" key="1">
    <citation type="journal article" date="2013" name="Genetics">
        <title>The draft genome and transcriptome of Panagrellus redivivus are shaped by the harsh demands of a free-living lifestyle.</title>
        <authorList>
            <person name="Srinivasan J."/>
            <person name="Dillman A.R."/>
            <person name="Macchietto M.G."/>
            <person name="Heikkinen L."/>
            <person name="Lakso M."/>
            <person name="Fracchia K.M."/>
            <person name="Antoshechkin I."/>
            <person name="Mortazavi A."/>
            <person name="Wong G."/>
            <person name="Sternberg P.W."/>
        </authorList>
    </citation>
    <scope>NUCLEOTIDE SEQUENCE [LARGE SCALE GENOMIC DNA]</scope>
    <source>
        <strain evidence="4">MT8872</strain>
    </source>
</reference>
<feature type="region of interest" description="Disordered" evidence="2">
    <location>
        <begin position="1314"/>
        <end position="1357"/>
    </location>
</feature>
<feature type="compositionally biased region" description="Basic and acidic residues" evidence="2">
    <location>
        <begin position="990"/>
        <end position="1006"/>
    </location>
</feature>
<feature type="compositionally biased region" description="Polar residues" evidence="2">
    <location>
        <begin position="1057"/>
        <end position="1068"/>
    </location>
</feature>
<feature type="compositionally biased region" description="Polar residues" evidence="2">
    <location>
        <begin position="1150"/>
        <end position="1166"/>
    </location>
</feature>
<dbReference type="Pfam" id="PF00640">
    <property type="entry name" value="PID"/>
    <property type="match status" value="1"/>
</dbReference>
<accession>A0A7E4ZWP2</accession>
<name>A0A7E4ZWP2_PANRE</name>
<feature type="region of interest" description="Disordered" evidence="2">
    <location>
        <begin position="1145"/>
        <end position="1166"/>
    </location>
</feature>
<feature type="compositionally biased region" description="Low complexity" evidence="2">
    <location>
        <begin position="347"/>
        <end position="370"/>
    </location>
</feature>
<feature type="region of interest" description="Disordered" evidence="2">
    <location>
        <begin position="323"/>
        <end position="371"/>
    </location>
</feature>